<dbReference type="Gene3D" id="3.40.1190.20">
    <property type="match status" value="1"/>
</dbReference>
<comment type="cofactor">
    <cofactor evidence="6">
        <name>Mg(2+)</name>
        <dbReference type="ChEBI" id="CHEBI:18420"/>
    </cofactor>
</comment>
<evidence type="ECO:0000256" key="4">
    <source>
        <dbReference type="ARBA" id="ARBA00023027"/>
    </source>
</evidence>
<comment type="similarity">
    <text evidence="6">Belongs to the NnrD/CARKD family.</text>
</comment>
<evidence type="ECO:0000259" key="7">
    <source>
        <dbReference type="PROSITE" id="PS51383"/>
    </source>
</evidence>
<evidence type="ECO:0000256" key="5">
    <source>
        <dbReference type="ARBA" id="ARBA00023239"/>
    </source>
</evidence>
<name>A0A1F7IEP2_9BACT</name>
<feature type="binding site" evidence="6">
    <location>
        <position position="112"/>
    </location>
    <ligand>
        <name>(6S)-NADPHX</name>
        <dbReference type="ChEBI" id="CHEBI:64076"/>
    </ligand>
</feature>
<keyword evidence="5 6" id="KW-0456">Lyase</keyword>
<evidence type="ECO:0000256" key="1">
    <source>
        <dbReference type="ARBA" id="ARBA00022741"/>
    </source>
</evidence>
<dbReference type="PANTHER" id="PTHR12592">
    <property type="entry name" value="ATP-DEPENDENT (S)-NAD(P)H-HYDRATE DEHYDRATASE FAMILY MEMBER"/>
    <property type="match status" value="1"/>
</dbReference>
<feature type="binding site" evidence="6">
    <location>
        <position position="185"/>
    </location>
    <ligand>
        <name>(6S)-NADPHX</name>
        <dbReference type="ChEBI" id="CHEBI:64076"/>
    </ligand>
</feature>
<keyword evidence="4 6" id="KW-0520">NAD</keyword>
<evidence type="ECO:0000256" key="2">
    <source>
        <dbReference type="ARBA" id="ARBA00022840"/>
    </source>
</evidence>
<dbReference type="SUPFAM" id="SSF53613">
    <property type="entry name" value="Ribokinase-like"/>
    <property type="match status" value="1"/>
</dbReference>
<dbReference type="NCBIfam" id="TIGR00196">
    <property type="entry name" value="yjeF_cterm"/>
    <property type="match status" value="1"/>
</dbReference>
<comment type="catalytic activity">
    <reaction evidence="6">
        <text>(6S)-NADHX + ADP = AMP + phosphate + NADH + H(+)</text>
        <dbReference type="Rhea" id="RHEA:32223"/>
        <dbReference type="ChEBI" id="CHEBI:15378"/>
        <dbReference type="ChEBI" id="CHEBI:43474"/>
        <dbReference type="ChEBI" id="CHEBI:57945"/>
        <dbReference type="ChEBI" id="CHEBI:64074"/>
        <dbReference type="ChEBI" id="CHEBI:456215"/>
        <dbReference type="ChEBI" id="CHEBI:456216"/>
        <dbReference type="EC" id="4.2.1.136"/>
    </reaction>
</comment>
<dbReference type="GO" id="GO:0110051">
    <property type="term" value="P:metabolite repair"/>
    <property type="evidence" value="ECO:0007669"/>
    <property type="project" value="TreeGrafter"/>
</dbReference>
<evidence type="ECO:0000313" key="9">
    <source>
        <dbReference type="Proteomes" id="UP000177698"/>
    </source>
</evidence>
<comment type="catalytic activity">
    <reaction evidence="6">
        <text>(6S)-NADPHX + ADP = AMP + phosphate + NADPH + H(+)</text>
        <dbReference type="Rhea" id="RHEA:32235"/>
        <dbReference type="ChEBI" id="CHEBI:15378"/>
        <dbReference type="ChEBI" id="CHEBI:43474"/>
        <dbReference type="ChEBI" id="CHEBI:57783"/>
        <dbReference type="ChEBI" id="CHEBI:64076"/>
        <dbReference type="ChEBI" id="CHEBI:456215"/>
        <dbReference type="ChEBI" id="CHEBI:456216"/>
        <dbReference type="EC" id="4.2.1.136"/>
    </reaction>
</comment>
<dbReference type="PROSITE" id="PS01050">
    <property type="entry name" value="YJEF_C_2"/>
    <property type="match status" value="1"/>
</dbReference>
<dbReference type="InterPro" id="IPR029056">
    <property type="entry name" value="Ribokinase-like"/>
</dbReference>
<dbReference type="CDD" id="cd01171">
    <property type="entry name" value="YXKO-related"/>
    <property type="match status" value="1"/>
</dbReference>
<dbReference type="InterPro" id="IPR017953">
    <property type="entry name" value="Carbohydrate_kinase_pred_CS"/>
</dbReference>
<feature type="binding site" evidence="6">
    <location>
        <position position="260"/>
    </location>
    <ligand>
        <name>(6S)-NADPHX</name>
        <dbReference type="ChEBI" id="CHEBI:64076"/>
    </ligand>
</feature>
<comment type="function">
    <text evidence="6">Catalyzes the dehydration of the S-form of NAD(P)HX at the expense of ADP, which is converted to AMP. Together with NAD(P)HX epimerase, which catalyzes the epimerization of the S- and R-forms, the enzyme allows the repair of both epimers of NAD(P)HX, a damaged form of NAD(P)H that is a result of enzymatic or heat-dependent hydration.</text>
</comment>
<dbReference type="Proteomes" id="UP000177698">
    <property type="component" value="Unassembled WGS sequence"/>
</dbReference>
<organism evidence="8 9">
    <name type="scientific">Candidatus Roizmanbacteria bacterium RIFCSPLOWO2_01_FULL_37_12</name>
    <dbReference type="NCBI Taxonomy" id="1802056"/>
    <lineage>
        <taxon>Bacteria</taxon>
        <taxon>Candidatus Roizmaniibacteriota</taxon>
    </lineage>
</organism>
<keyword evidence="1 6" id="KW-0547">Nucleotide-binding</keyword>
<gene>
    <name evidence="6" type="primary">nnrD</name>
    <name evidence="8" type="ORF">A2954_03940</name>
</gene>
<reference evidence="8 9" key="1">
    <citation type="journal article" date="2016" name="Nat. Commun.">
        <title>Thousands of microbial genomes shed light on interconnected biogeochemical processes in an aquifer system.</title>
        <authorList>
            <person name="Anantharaman K."/>
            <person name="Brown C.T."/>
            <person name="Hug L.A."/>
            <person name="Sharon I."/>
            <person name="Castelle C.J."/>
            <person name="Probst A.J."/>
            <person name="Thomas B.C."/>
            <person name="Singh A."/>
            <person name="Wilkins M.J."/>
            <person name="Karaoz U."/>
            <person name="Brodie E.L."/>
            <person name="Williams K.H."/>
            <person name="Hubbard S.S."/>
            <person name="Banfield J.F."/>
        </authorList>
    </citation>
    <scope>NUCLEOTIDE SEQUENCE [LARGE SCALE GENOMIC DNA]</scope>
</reference>
<evidence type="ECO:0000256" key="3">
    <source>
        <dbReference type="ARBA" id="ARBA00022857"/>
    </source>
</evidence>
<evidence type="ECO:0000313" key="8">
    <source>
        <dbReference type="EMBL" id="OGK41836.1"/>
    </source>
</evidence>
<dbReference type="EMBL" id="MGAG01000009">
    <property type="protein sequence ID" value="OGK41836.1"/>
    <property type="molecule type" value="Genomic_DNA"/>
</dbReference>
<dbReference type="PROSITE" id="PS51383">
    <property type="entry name" value="YJEF_C_3"/>
    <property type="match status" value="1"/>
</dbReference>
<proteinExistence type="inferred from homology"/>
<dbReference type="InterPro" id="IPR000631">
    <property type="entry name" value="CARKD"/>
</dbReference>
<dbReference type="GO" id="GO:0046496">
    <property type="term" value="P:nicotinamide nucleotide metabolic process"/>
    <property type="evidence" value="ECO:0007669"/>
    <property type="project" value="UniProtKB-UniRule"/>
</dbReference>
<feature type="binding site" evidence="6">
    <location>
        <position position="259"/>
    </location>
    <ligand>
        <name>AMP</name>
        <dbReference type="ChEBI" id="CHEBI:456215"/>
    </ligand>
</feature>
<feature type="domain" description="YjeF C-terminal" evidence="7">
    <location>
        <begin position="17"/>
        <end position="317"/>
    </location>
</feature>
<evidence type="ECO:0000256" key="6">
    <source>
        <dbReference type="HAMAP-Rule" id="MF_01965"/>
    </source>
</evidence>
<accession>A0A1F7IEP2</accession>
<dbReference type="AlphaFoldDB" id="A0A1F7IEP2"/>
<dbReference type="GO" id="GO:0005524">
    <property type="term" value="F:ATP binding"/>
    <property type="evidence" value="ECO:0007669"/>
    <property type="project" value="UniProtKB-KW"/>
</dbReference>
<comment type="caution">
    <text evidence="6">Lacks conserved residue(s) required for the propagation of feature annotation.</text>
</comment>
<dbReference type="PANTHER" id="PTHR12592:SF0">
    <property type="entry name" value="ATP-DEPENDENT (S)-NAD(P)H-HYDRATE DEHYDRATASE"/>
    <property type="match status" value="1"/>
</dbReference>
<comment type="subunit">
    <text evidence="6">Homotetramer.</text>
</comment>
<protein>
    <recommendedName>
        <fullName evidence="6">ADP-dependent (S)-NAD(P)H-hydrate dehydratase</fullName>
        <ecNumber evidence="6">4.2.1.136</ecNumber>
    </recommendedName>
    <alternativeName>
        <fullName evidence="6">ADP-dependent NAD(P)HX dehydratase</fullName>
    </alternativeName>
</protein>
<dbReference type="STRING" id="1802056.A2954_03940"/>
<dbReference type="Pfam" id="PF01256">
    <property type="entry name" value="Carb_kinase"/>
    <property type="match status" value="1"/>
</dbReference>
<dbReference type="GO" id="GO:0052855">
    <property type="term" value="F:ADP-dependent NAD(P)H-hydrate dehydratase activity"/>
    <property type="evidence" value="ECO:0007669"/>
    <property type="project" value="UniProtKB-UniRule"/>
</dbReference>
<dbReference type="HAMAP" id="MF_01965">
    <property type="entry name" value="NADHX_dehydratase"/>
    <property type="match status" value="1"/>
</dbReference>
<keyword evidence="2 6" id="KW-0067">ATP-binding</keyword>
<sequence length="321" mass="36146">MLYVACFMIVKTSDSKSVKPFLNRFKLPNSDSHKGQNGKVLIIGGSSLFHSASIWAAEIAAHFVDMVHYSSTQENNEIFLSLKKKFRNGIVVPHKNILEYIDEDDVILIGPGMVRGKLNKKLKMKNKKFSDILKIQDEAEYTYHLTKYLLENFPNKKFVLDAGALQMMEPEWLLNLKTKAILTPHQGEFEKLFGFSVSPSISLRMNQYSVEKKSIAVEEQAKKYRCIILLKAVDDYISDGDTSYIVKGGNAGLTKGGTGDVLAGLVSSFYSKNQAVESCVMSSFILKKTAEQLFLGKAYWYNISNIIEHIPSTINQLNFTK</sequence>
<dbReference type="EC" id="4.2.1.136" evidence="6"/>
<feature type="binding site" evidence="6">
    <location>
        <position position="52"/>
    </location>
    <ligand>
        <name>(6S)-NADPHX</name>
        <dbReference type="ChEBI" id="CHEBI:64076"/>
    </ligand>
</feature>
<comment type="caution">
    <text evidence="8">The sequence shown here is derived from an EMBL/GenBank/DDBJ whole genome shotgun (WGS) entry which is preliminary data.</text>
</comment>
<keyword evidence="3 6" id="KW-0521">NADP</keyword>